<proteinExistence type="predicted"/>
<protein>
    <recommendedName>
        <fullName evidence="4">PDZ domain-containing protein</fullName>
    </recommendedName>
</protein>
<comment type="caution">
    <text evidence="2">The sequence shown here is derived from an EMBL/GenBank/DDBJ whole genome shotgun (WGS) entry which is preliminary data.</text>
</comment>
<evidence type="ECO:0000256" key="1">
    <source>
        <dbReference type="SAM" id="MobiDB-lite"/>
    </source>
</evidence>
<dbReference type="EMBL" id="JWZX01002730">
    <property type="protein sequence ID" value="KOO27333.1"/>
    <property type="molecule type" value="Genomic_DNA"/>
</dbReference>
<accession>A0A0M0JM42</accession>
<reference evidence="3" key="1">
    <citation type="journal article" date="2015" name="PLoS Genet.">
        <title>Genome Sequence and Transcriptome Analyses of Chrysochromulina tobin: Metabolic Tools for Enhanced Algal Fitness in the Prominent Order Prymnesiales (Haptophyceae).</title>
        <authorList>
            <person name="Hovde B.T."/>
            <person name="Deodato C.R."/>
            <person name="Hunsperger H.M."/>
            <person name="Ryken S.A."/>
            <person name="Yost W."/>
            <person name="Jha R.K."/>
            <person name="Patterson J."/>
            <person name="Monnat R.J. Jr."/>
            <person name="Barlow S.B."/>
            <person name="Starkenburg S.R."/>
            <person name="Cattolico R.A."/>
        </authorList>
    </citation>
    <scope>NUCLEOTIDE SEQUENCE</scope>
    <source>
        <strain evidence="3">CCMP291</strain>
    </source>
</reference>
<gene>
    <name evidence="2" type="ORF">Ctob_004117</name>
</gene>
<dbReference type="AlphaFoldDB" id="A0A0M0JM42"/>
<name>A0A0M0JM42_9EUKA</name>
<feature type="region of interest" description="Disordered" evidence="1">
    <location>
        <begin position="87"/>
        <end position="125"/>
    </location>
</feature>
<keyword evidence="3" id="KW-1185">Reference proteome</keyword>
<dbReference type="Proteomes" id="UP000037460">
    <property type="component" value="Unassembled WGS sequence"/>
</dbReference>
<evidence type="ECO:0000313" key="2">
    <source>
        <dbReference type="EMBL" id="KOO27333.1"/>
    </source>
</evidence>
<evidence type="ECO:0000313" key="3">
    <source>
        <dbReference type="Proteomes" id="UP000037460"/>
    </source>
</evidence>
<organism evidence="2 3">
    <name type="scientific">Chrysochromulina tobinii</name>
    <dbReference type="NCBI Taxonomy" id="1460289"/>
    <lineage>
        <taxon>Eukaryota</taxon>
        <taxon>Haptista</taxon>
        <taxon>Haptophyta</taxon>
        <taxon>Prymnesiophyceae</taxon>
        <taxon>Prymnesiales</taxon>
        <taxon>Chrysochromulinaceae</taxon>
        <taxon>Chrysochromulina</taxon>
    </lineage>
</organism>
<sequence length="321" mass="35287">MPVHFDLSEIGSAPVRERRPGEETHATATLLHREQDKAEEAQMKLKIMEQVHTPIKPTLFEELGQLYHSIVDHHNIVDNHSVIDASSEHGSHRRLFHDAEPQPPMHTTEDEAPASAAAQEPPPRKSKLALNMAQTSPTPPVTDDVDGQTDIETSRSITGASTYFHTTAATEAAAEAVRARIAERQRRRAASNNGHAVDNAHEASAMPEALDKALVMPAPYGEQTFVFYDCTPLGLQMSKREHKSKADTHALIIDGVLPGSQAEMLSVPLGAAVTGINGRALKADELWEMLKWLAVPDTANRPLHLTVYVEPPPRRRGFHIL</sequence>
<feature type="region of interest" description="Disordered" evidence="1">
    <location>
        <begin position="1"/>
        <end position="24"/>
    </location>
</feature>
<feature type="compositionally biased region" description="Basic and acidic residues" evidence="1">
    <location>
        <begin position="87"/>
        <end position="100"/>
    </location>
</feature>
<feature type="compositionally biased region" description="Basic and acidic residues" evidence="1">
    <location>
        <begin position="15"/>
        <end position="24"/>
    </location>
</feature>
<evidence type="ECO:0008006" key="4">
    <source>
        <dbReference type="Google" id="ProtNLM"/>
    </source>
</evidence>